<dbReference type="Proteomes" id="UP001596154">
    <property type="component" value="Unassembled WGS sequence"/>
</dbReference>
<keyword evidence="2" id="KW-1185">Reference proteome</keyword>
<sequence length="57" mass="6621">MVARGLDTDERAVRQLRYELEVIGRLAPFDLVAHLAVLRRMARSTAVSRPRAWMRSR</sequence>
<protein>
    <submittedName>
        <fullName evidence="1">Uncharacterized protein</fullName>
    </submittedName>
</protein>
<dbReference type="EMBL" id="JBHSNY010000024">
    <property type="protein sequence ID" value="MFC5639503.1"/>
    <property type="molecule type" value="Genomic_DNA"/>
</dbReference>
<evidence type="ECO:0000313" key="1">
    <source>
        <dbReference type="EMBL" id="MFC5639503.1"/>
    </source>
</evidence>
<comment type="caution">
    <text evidence="1">The sequence shown here is derived from an EMBL/GenBank/DDBJ whole genome shotgun (WGS) entry which is preliminary data.</text>
</comment>
<gene>
    <name evidence="1" type="ORF">ACFPZJ_38460</name>
</gene>
<name>A0ABW0V2A0_9ACTN</name>
<proteinExistence type="predicted"/>
<reference evidence="2" key="1">
    <citation type="journal article" date="2019" name="Int. J. Syst. Evol. Microbiol.">
        <title>The Global Catalogue of Microorganisms (GCM) 10K type strain sequencing project: providing services to taxonomists for standard genome sequencing and annotation.</title>
        <authorList>
            <consortium name="The Broad Institute Genomics Platform"/>
            <consortium name="The Broad Institute Genome Sequencing Center for Infectious Disease"/>
            <person name="Wu L."/>
            <person name="Ma J."/>
        </authorList>
    </citation>
    <scope>NUCLEOTIDE SEQUENCE [LARGE SCALE GENOMIC DNA]</scope>
    <source>
        <strain evidence="2">CGMCC 4.7248</strain>
    </source>
</reference>
<accession>A0ABW0V2A0</accession>
<organism evidence="1 2">
    <name type="scientific">Streptomyces bullii</name>
    <dbReference type="NCBI Taxonomy" id="349910"/>
    <lineage>
        <taxon>Bacteria</taxon>
        <taxon>Bacillati</taxon>
        <taxon>Actinomycetota</taxon>
        <taxon>Actinomycetes</taxon>
        <taxon>Kitasatosporales</taxon>
        <taxon>Streptomycetaceae</taxon>
        <taxon>Streptomyces</taxon>
    </lineage>
</organism>
<evidence type="ECO:0000313" key="2">
    <source>
        <dbReference type="Proteomes" id="UP001596154"/>
    </source>
</evidence>